<evidence type="ECO:0000313" key="10">
    <source>
        <dbReference type="EMBL" id="USW55518.1"/>
    </source>
</evidence>
<dbReference type="GO" id="GO:0043111">
    <property type="term" value="P:replication fork arrest"/>
    <property type="evidence" value="ECO:0007669"/>
    <property type="project" value="TreeGrafter"/>
</dbReference>
<organism evidence="10 11">
    <name type="scientific">Septoria linicola</name>
    <dbReference type="NCBI Taxonomy" id="215465"/>
    <lineage>
        <taxon>Eukaryota</taxon>
        <taxon>Fungi</taxon>
        <taxon>Dikarya</taxon>
        <taxon>Ascomycota</taxon>
        <taxon>Pezizomycotina</taxon>
        <taxon>Dothideomycetes</taxon>
        <taxon>Dothideomycetidae</taxon>
        <taxon>Mycosphaerellales</taxon>
        <taxon>Mycosphaerellaceae</taxon>
        <taxon>Septoria</taxon>
    </lineage>
</organism>
<comment type="subcellular location">
    <subcellularLocation>
        <location evidence="1 7">Nucleus</location>
    </subcellularLocation>
</comment>
<evidence type="ECO:0000259" key="9">
    <source>
        <dbReference type="Pfam" id="PF07962"/>
    </source>
</evidence>
<dbReference type="Pfam" id="PF07962">
    <property type="entry name" value="Swi3"/>
    <property type="match status" value="1"/>
</dbReference>
<dbReference type="PANTHER" id="PTHR13220:SF11">
    <property type="entry name" value="TIMELESS-INTERACTING PROTEIN"/>
    <property type="match status" value="1"/>
</dbReference>
<dbReference type="GO" id="GO:0003677">
    <property type="term" value="F:DNA binding"/>
    <property type="evidence" value="ECO:0007669"/>
    <property type="project" value="TreeGrafter"/>
</dbReference>
<reference evidence="10" key="1">
    <citation type="submission" date="2022-06" db="EMBL/GenBank/DDBJ databases">
        <title>Complete genome sequences of two strains of the flax pathogen Septoria linicola.</title>
        <authorList>
            <person name="Lapalu N."/>
            <person name="Simon A."/>
            <person name="Demenou B."/>
            <person name="Paumier D."/>
            <person name="Guillot M.-P."/>
            <person name="Gout L."/>
            <person name="Valade R."/>
        </authorList>
    </citation>
    <scope>NUCLEOTIDE SEQUENCE</scope>
    <source>
        <strain evidence="10">SE15195</strain>
    </source>
</reference>
<evidence type="ECO:0000256" key="3">
    <source>
        <dbReference type="ARBA" id="ARBA00022763"/>
    </source>
</evidence>
<feature type="compositionally biased region" description="Basic and acidic residues" evidence="8">
    <location>
        <begin position="148"/>
        <end position="158"/>
    </location>
</feature>
<accession>A0A9Q9ENI7</accession>
<comment type="similarity">
    <text evidence="2 7">Belongs to the CSM3 family.</text>
</comment>
<feature type="domain" description="Chromosome segregation in meiosis protein 3" evidence="9">
    <location>
        <begin position="69"/>
        <end position="151"/>
    </location>
</feature>
<keyword evidence="3 7" id="KW-0227">DNA damage</keyword>
<feature type="region of interest" description="Disordered" evidence="8">
    <location>
        <begin position="148"/>
        <end position="311"/>
    </location>
</feature>
<feature type="compositionally biased region" description="Acidic residues" evidence="8">
    <location>
        <begin position="262"/>
        <end position="272"/>
    </location>
</feature>
<evidence type="ECO:0000256" key="8">
    <source>
        <dbReference type="SAM" id="MobiDB-lite"/>
    </source>
</evidence>
<name>A0A9Q9ENI7_9PEZI</name>
<evidence type="ECO:0000256" key="6">
    <source>
        <dbReference type="ARBA" id="ARBA00023306"/>
    </source>
</evidence>
<evidence type="ECO:0000256" key="7">
    <source>
        <dbReference type="RuleBase" id="RU366049"/>
    </source>
</evidence>
<sequence length="311" mass="34606">MPSAVSPNPRAEPARRDELDRLLDDDNAIEEFFQDLPQDNGTSDAAQQQQARDEDQEVHVKKKRVPIPKLDENRLLSDAGIPKLRKITKSKLKTRGKGHEFTDISNLLNIYQLWLDDLYPRAKFRDAVKMVEKVGHSKRMQVTRRAWLDDTKPNRRELTPPPDVEMSNAAGAGEVRGSDNLSTSPNAGDGAHTRDDHGAPEDDELEMLLGNDSNGAGSRVPAQPRMSGPFLDDEPDEDELDALLAVSGAPQPHERQKPSMPFEEEPEEDELDALMAAQTSQPQKGASATASVQHDRSGDFADDEEAMRDMW</sequence>
<dbReference type="InterPro" id="IPR012923">
    <property type="entry name" value="Csm3"/>
</dbReference>
<keyword evidence="6 7" id="KW-0131">Cell cycle</keyword>
<gene>
    <name evidence="10" type="ORF">Slin15195_G088370</name>
</gene>
<keyword evidence="5 7" id="KW-0539">Nucleus</keyword>
<evidence type="ECO:0000256" key="1">
    <source>
        <dbReference type="ARBA" id="ARBA00004123"/>
    </source>
</evidence>
<evidence type="ECO:0000256" key="4">
    <source>
        <dbReference type="ARBA" id="ARBA00022880"/>
    </source>
</evidence>
<dbReference type="GO" id="GO:0006974">
    <property type="term" value="P:DNA damage response"/>
    <property type="evidence" value="ECO:0007669"/>
    <property type="project" value="UniProtKB-KW"/>
</dbReference>
<feature type="compositionally biased region" description="Basic and acidic residues" evidence="8">
    <location>
        <begin position="191"/>
        <end position="200"/>
    </location>
</feature>
<evidence type="ECO:0000313" key="11">
    <source>
        <dbReference type="Proteomes" id="UP001056384"/>
    </source>
</evidence>
<dbReference type="GO" id="GO:0031297">
    <property type="term" value="P:replication fork processing"/>
    <property type="evidence" value="ECO:0007669"/>
    <property type="project" value="UniProtKB-UniRule"/>
</dbReference>
<dbReference type="GO" id="GO:0000076">
    <property type="term" value="P:DNA replication checkpoint signaling"/>
    <property type="evidence" value="ECO:0007669"/>
    <property type="project" value="UniProtKB-UniRule"/>
</dbReference>
<dbReference type="Proteomes" id="UP001056384">
    <property type="component" value="Chromosome 7"/>
</dbReference>
<feature type="compositionally biased region" description="Acidic residues" evidence="8">
    <location>
        <begin position="300"/>
        <end position="311"/>
    </location>
</feature>
<dbReference type="GO" id="GO:0031298">
    <property type="term" value="C:replication fork protection complex"/>
    <property type="evidence" value="ECO:0007669"/>
    <property type="project" value="TreeGrafter"/>
</dbReference>
<dbReference type="InterPro" id="IPR040038">
    <property type="entry name" value="TIPIN/Csm3/Swi3"/>
</dbReference>
<feature type="compositionally biased region" description="Polar residues" evidence="8">
    <location>
        <begin position="277"/>
        <end position="292"/>
    </location>
</feature>
<protein>
    <recommendedName>
        <fullName evidence="7">Chromosome segregation in meiosis protein</fullName>
    </recommendedName>
</protein>
<feature type="region of interest" description="Disordered" evidence="8">
    <location>
        <begin position="33"/>
        <end position="63"/>
    </location>
</feature>
<comment type="function">
    <text evidence="7">Plays an important role in the control of DNA replication and the maintenance of replication fork stability.</text>
</comment>
<feature type="compositionally biased region" description="Acidic residues" evidence="8">
    <location>
        <begin position="231"/>
        <end position="241"/>
    </location>
</feature>
<dbReference type="AlphaFoldDB" id="A0A9Q9ENI7"/>
<keyword evidence="4" id="KW-0236">DNA replication inhibitor</keyword>
<keyword evidence="11" id="KW-1185">Reference proteome</keyword>
<proteinExistence type="inferred from homology"/>
<evidence type="ECO:0000256" key="5">
    <source>
        <dbReference type="ARBA" id="ARBA00023242"/>
    </source>
</evidence>
<dbReference type="EMBL" id="CP099424">
    <property type="protein sequence ID" value="USW55518.1"/>
    <property type="molecule type" value="Genomic_DNA"/>
</dbReference>
<dbReference type="PANTHER" id="PTHR13220">
    <property type="entry name" value="TIMELESS INTERACTING-RELATED"/>
    <property type="match status" value="1"/>
</dbReference>
<evidence type="ECO:0000256" key="2">
    <source>
        <dbReference type="ARBA" id="ARBA00006075"/>
    </source>
</evidence>